<evidence type="ECO:0000256" key="1">
    <source>
        <dbReference type="SAM" id="SignalP"/>
    </source>
</evidence>
<dbReference type="AlphaFoldDB" id="A0AA41D765"/>
<keyword evidence="1" id="KW-0732">Signal</keyword>
<dbReference type="EMBL" id="JACJMO010000002">
    <property type="protein sequence ID" value="MBM6856411.1"/>
    <property type="molecule type" value="Genomic_DNA"/>
</dbReference>
<gene>
    <name evidence="2" type="ORF">H6D15_02120</name>
</gene>
<feature type="chain" id="PRO_5041465060" evidence="1">
    <location>
        <begin position="20"/>
        <end position="226"/>
    </location>
</feature>
<sequence>MKKRLLFIPLLLFCIGIQADDTESVKKQINSIKKDSQYIYADVTAGSVEDAKELAEEALYTNINEWSANQKKLGKNGASDAHKEKWTTIVIPRGNMFRSFMYVQKLDLLKEGSAESQSELPKQEVASATPSASTFPDVVMDIASCTEYADLAAKITNLKEAGKISKYGRYASLDNPQDYYLAIYNREGKIVAVLSAGTDRVNVQTKQADSEKNYKGCGAIGFKMTN</sequence>
<reference evidence="2 3" key="1">
    <citation type="journal article" date="2021" name="Sci. Rep.">
        <title>The distribution of antibiotic resistance genes in chicken gut microbiota commensals.</title>
        <authorList>
            <person name="Juricova H."/>
            <person name="Matiasovicova J."/>
            <person name="Kubasova T."/>
            <person name="Cejkova D."/>
            <person name="Rychlik I."/>
        </authorList>
    </citation>
    <scope>NUCLEOTIDE SEQUENCE [LARGE SCALE GENOMIC DNA]</scope>
    <source>
        <strain evidence="2 3">An421</strain>
    </source>
</reference>
<evidence type="ECO:0000313" key="3">
    <source>
        <dbReference type="Proteomes" id="UP000698924"/>
    </source>
</evidence>
<proteinExistence type="predicted"/>
<organism evidence="2 3">
    <name type="scientific">Caecibacteroides pullorum</name>
    <dbReference type="NCBI Taxonomy" id="2725562"/>
    <lineage>
        <taxon>Bacteria</taxon>
        <taxon>Pseudomonadati</taxon>
        <taxon>Bacteroidota</taxon>
        <taxon>Bacteroidia</taxon>
        <taxon>Bacteroidales</taxon>
        <taxon>Bacteroidaceae</taxon>
        <taxon>Caecibacteroides</taxon>
    </lineage>
</organism>
<accession>A0AA41D765</accession>
<dbReference type="Proteomes" id="UP000698924">
    <property type="component" value="Unassembled WGS sequence"/>
</dbReference>
<evidence type="ECO:0000313" key="2">
    <source>
        <dbReference type="EMBL" id="MBM6856411.1"/>
    </source>
</evidence>
<comment type="caution">
    <text evidence="2">The sequence shown here is derived from an EMBL/GenBank/DDBJ whole genome shotgun (WGS) entry which is preliminary data.</text>
</comment>
<protein>
    <submittedName>
        <fullName evidence="2">Uncharacterized protein</fullName>
    </submittedName>
</protein>
<dbReference type="RefSeq" id="WP_021847235.1">
    <property type="nucleotide sequence ID" value="NZ_JAAZTS010000002.1"/>
</dbReference>
<name>A0AA41D765_9BACT</name>
<keyword evidence="3" id="KW-1185">Reference proteome</keyword>
<feature type="signal peptide" evidence="1">
    <location>
        <begin position="1"/>
        <end position="19"/>
    </location>
</feature>